<sequence length="252" mass="27886">MLIILNSCSTRNLIYMSDLHQEGAITEKIQNAREPRIQPIDLLSITVSTLNPESNLLFNSGVLASIGNSQGQGNTPSQLNQGYRVDNNGEINFPVLGKVQLAGLTLEEATDKMVQLLEKEARNPIVNIKIVNFRITVVGEVANPSTISVPSEKINIIEAIGLAGDMTPFGKRENILLMREVGEERTTVRLNLNDKAILDSPYFYLQQNDIIYVEPDKARALQANSGRVNALFYLTLLNSIAFIGLQFGLFNR</sequence>
<evidence type="ECO:0000256" key="3">
    <source>
        <dbReference type="ARBA" id="ARBA00022448"/>
    </source>
</evidence>
<comment type="caution">
    <text evidence="18">The sequence shown here is derived from an EMBL/GenBank/DDBJ whole genome shotgun (WGS) entry which is preliminary data.</text>
</comment>
<protein>
    <submittedName>
        <fullName evidence="18">Polysaccharide biosynthesis/export family protein</fullName>
    </submittedName>
</protein>
<evidence type="ECO:0000313" key="18">
    <source>
        <dbReference type="EMBL" id="MDN3688890.1"/>
    </source>
</evidence>
<organism evidence="18 19">
    <name type="scientific">Cyclobacterium jeungdonense</name>
    <dbReference type="NCBI Taxonomy" id="708087"/>
    <lineage>
        <taxon>Bacteria</taxon>
        <taxon>Pseudomonadati</taxon>
        <taxon>Bacteroidota</taxon>
        <taxon>Cytophagia</taxon>
        <taxon>Cytophagales</taxon>
        <taxon>Cyclobacteriaceae</taxon>
        <taxon>Cyclobacterium</taxon>
    </lineage>
</organism>
<keyword evidence="15" id="KW-1133">Transmembrane helix</keyword>
<keyword evidence="6 15" id="KW-0812">Transmembrane</keyword>
<dbReference type="InterPro" id="IPR003715">
    <property type="entry name" value="Poly_export_N"/>
</dbReference>
<keyword evidence="5" id="KW-0762">Sugar transport</keyword>
<evidence type="ECO:0000256" key="2">
    <source>
        <dbReference type="ARBA" id="ARBA00009450"/>
    </source>
</evidence>
<evidence type="ECO:0000256" key="8">
    <source>
        <dbReference type="ARBA" id="ARBA00023047"/>
    </source>
</evidence>
<keyword evidence="19" id="KW-1185">Reference proteome</keyword>
<dbReference type="Pfam" id="PF22461">
    <property type="entry name" value="SLBB_2"/>
    <property type="match status" value="1"/>
</dbReference>
<keyword evidence="4" id="KW-1134">Transmembrane beta strand</keyword>
<keyword evidence="7" id="KW-0732">Signal</keyword>
<dbReference type="PANTHER" id="PTHR33619">
    <property type="entry name" value="POLYSACCHARIDE EXPORT PROTEIN GFCE-RELATED"/>
    <property type="match status" value="1"/>
</dbReference>
<dbReference type="Pfam" id="PF02563">
    <property type="entry name" value="Poly_export"/>
    <property type="match status" value="1"/>
</dbReference>
<keyword evidence="11 15" id="KW-0472">Membrane</keyword>
<dbReference type="PANTHER" id="PTHR33619:SF3">
    <property type="entry name" value="POLYSACCHARIDE EXPORT PROTEIN GFCE-RELATED"/>
    <property type="match status" value="1"/>
</dbReference>
<evidence type="ECO:0000256" key="14">
    <source>
        <dbReference type="ARBA" id="ARBA00023288"/>
    </source>
</evidence>
<keyword evidence="14" id="KW-0449">Lipoprotein</keyword>
<keyword evidence="9" id="KW-0406">Ion transport</keyword>
<keyword evidence="13" id="KW-0998">Cell outer membrane</keyword>
<feature type="transmembrane region" description="Helical" evidence="15">
    <location>
        <begin position="230"/>
        <end position="250"/>
    </location>
</feature>
<dbReference type="InterPro" id="IPR054765">
    <property type="entry name" value="SLBB_dom"/>
</dbReference>
<dbReference type="InterPro" id="IPR049712">
    <property type="entry name" value="Poly_export"/>
</dbReference>
<dbReference type="Gene3D" id="3.30.1950.10">
    <property type="entry name" value="wza like domain"/>
    <property type="match status" value="1"/>
</dbReference>
<gene>
    <name evidence="18" type="ORF">QWZ15_13705</name>
</gene>
<evidence type="ECO:0000313" key="19">
    <source>
        <dbReference type="Proteomes" id="UP001236663"/>
    </source>
</evidence>
<comment type="subcellular location">
    <subcellularLocation>
        <location evidence="1">Cell outer membrane</location>
        <topology evidence="1">Multi-pass membrane protein</topology>
    </subcellularLocation>
</comment>
<feature type="domain" description="SLBB" evidence="17">
    <location>
        <begin position="135"/>
        <end position="213"/>
    </location>
</feature>
<keyword evidence="10" id="KW-0626">Porin</keyword>
<feature type="domain" description="Polysaccharide export protein N-terminal" evidence="16">
    <location>
        <begin position="32"/>
        <end position="130"/>
    </location>
</feature>
<keyword evidence="3" id="KW-0813">Transport</keyword>
<dbReference type="EMBL" id="JAUFQS010000013">
    <property type="protein sequence ID" value="MDN3688890.1"/>
    <property type="molecule type" value="Genomic_DNA"/>
</dbReference>
<evidence type="ECO:0000256" key="12">
    <source>
        <dbReference type="ARBA" id="ARBA00023139"/>
    </source>
</evidence>
<dbReference type="Proteomes" id="UP001236663">
    <property type="component" value="Unassembled WGS sequence"/>
</dbReference>
<evidence type="ECO:0000256" key="13">
    <source>
        <dbReference type="ARBA" id="ARBA00023237"/>
    </source>
</evidence>
<dbReference type="Gene3D" id="3.10.560.10">
    <property type="entry name" value="Outer membrane lipoprotein wza domain like"/>
    <property type="match status" value="1"/>
</dbReference>
<evidence type="ECO:0000256" key="10">
    <source>
        <dbReference type="ARBA" id="ARBA00023114"/>
    </source>
</evidence>
<evidence type="ECO:0000256" key="6">
    <source>
        <dbReference type="ARBA" id="ARBA00022692"/>
    </source>
</evidence>
<keyword evidence="8" id="KW-0625">Polysaccharide transport</keyword>
<evidence type="ECO:0000256" key="4">
    <source>
        <dbReference type="ARBA" id="ARBA00022452"/>
    </source>
</evidence>
<name>A0ABT8CAU4_9BACT</name>
<evidence type="ECO:0000256" key="7">
    <source>
        <dbReference type="ARBA" id="ARBA00022729"/>
    </source>
</evidence>
<evidence type="ECO:0000256" key="1">
    <source>
        <dbReference type="ARBA" id="ARBA00004571"/>
    </source>
</evidence>
<reference evidence="19" key="1">
    <citation type="journal article" date="2019" name="Int. J. Syst. Evol. Microbiol.">
        <title>The Global Catalogue of Microorganisms (GCM) 10K type strain sequencing project: providing services to taxonomists for standard genome sequencing and annotation.</title>
        <authorList>
            <consortium name="The Broad Institute Genomics Platform"/>
            <consortium name="The Broad Institute Genome Sequencing Center for Infectious Disease"/>
            <person name="Wu L."/>
            <person name="Ma J."/>
        </authorList>
    </citation>
    <scope>NUCLEOTIDE SEQUENCE [LARGE SCALE GENOMIC DNA]</scope>
    <source>
        <strain evidence="19">CECT 7706</strain>
    </source>
</reference>
<evidence type="ECO:0000256" key="9">
    <source>
        <dbReference type="ARBA" id="ARBA00023065"/>
    </source>
</evidence>
<evidence type="ECO:0000256" key="11">
    <source>
        <dbReference type="ARBA" id="ARBA00023136"/>
    </source>
</evidence>
<evidence type="ECO:0000259" key="17">
    <source>
        <dbReference type="Pfam" id="PF22461"/>
    </source>
</evidence>
<comment type="similarity">
    <text evidence="2">Belongs to the BexD/CtrA/VexA family.</text>
</comment>
<accession>A0ABT8CAU4</accession>
<evidence type="ECO:0000256" key="15">
    <source>
        <dbReference type="SAM" id="Phobius"/>
    </source>
</evidence>
<keyword evidence="12" id="KW-0564">Palmitate</keyword>
<proteinExistence type="inferred from homology"/>
<evidence type="ECO:0000256" key="5">
    <source>
        <dbReference type="ARBA" id="ARBA00022597"/>
    </source>
</evidence>
<evidence type="ECO:0000259" key="16">
    <source>
        <dbReference type="Pfam" id="PF02563"/>
    </source>
</evidence>